<feature type="transmembrane region" description="Helical" evidence="1">
    <location>
        <begin position="33"/>
        <end position="59"/>
    </location>
</feature>
<protein>
    <submittedName>
        <fullName evidence="3">Tripartite tricarboxylate transporter permease</fullName>
    </submittedName>
</protein>
<keyword evidence="4" id="KW-1185">Reference proteome</keyword>
<dbReference type="PANTHER" id="PTHR42204">
    <property type="entry name" value="INTEGRAL MEMBRANE PROTEIN"/>
    <property type="match status" value="1"/>
</dbReference>
<feature type="transmembrane region" description="Helical" evidence="1">
    <location>
        <begin position="129"/>
        <end position="148"/>
    </location>
</feature>
<evidence type="ECO:0000256" key="1">
    <source>
        <dbReference type="SAM" id="Phobius"/>
    </source>
</evidence>
<feature type="transmembrane region" description="Helical" evidence="1">
    <location>
        <begin position="343"/>
        <end position="376"/>
    </location>
</feature>
<feature type="transmembrane region" description="Helical" evidence="1">
    <location>
        <begin position="154"/>
        <end position="171"/>
    </location>
</feature>
<proteinExistence type="predicted"/>
<feature type="transmembrane region" description="Helical" evidence="1">
    <location>
        <begin position="222"/>
        <end position="246"/>
    </location>
</feature>
<sequence length="402" mass="42863">MDILEIVVFTLIGIALGIVSGLLPGIHVNTISAFILAILPTLSGFSTISIVIAIVSMAVVNSFLSFIPSILFGAPDSETVLSVLPGHRMLLNGEAIEAIKLTAIGGLISLIVVLSTFYVSIISIPTLHLFLRGSMHYLLIFVSLIGVLLEEKPISAAAIFLLSGIFGIITLNNFGNEVVFPALSGMFGISTLLLSLNPSINIPIQNKIAITLDRLSIIKNSLLGSFAGVIVGFLPGIGSAQATFLVQQLNAKQTEKEFLVSNSAVSVGNTLFPLFVLYAIGKTRSGVAIATKELLGGINFDLLILILIVALIAGIASYFLHIKIGSFLTNILINRKPENYKKISIAVIIFLIVLSLILTGFIGLLILLIGTLIGLLPQLLGVRRAECMGFFVLTTIIYYANF</sequence>
<dbReference type="EMBL" id="DVAB01000016">
    <property type="protein sequence ID" value="HIK00214.1"/>
    <property type="molecule type" value="Genomic_DNA"/>
</dbReference>
<feature type="transmembrane region" description="Helical" evidence="1">
    <location>
        <begin position="178"/>
        <end position="196"/>
    </location>
</feature>
<evidence type="ECO:0000259" key="2">
    <source>
        <dbReference type="Pfam" id="PF01970"/>
    </source>
</evidence>
<dbReference type="Proteomes" id="UP000646946">
    <property type="component" value="Unassembled WGS sequence"/>
</dbReference>
<organism evidence="3 4">
    <name type="scientific">Candidatus Naiadarchaeum limnaeum</name>
    <dbReference type="NCBI Taxonomy" id="2756139"/>
    <lineage>
        <taxon>Archaea</taxon>
        <taxon>Candidatus Undinarchaeota</taxon>
        <taxon>Candidatus Undinarchaeia</taxon>
        <taxon>Candidatus Naiadarchaeales</taxon>
        <taxon>Candidatus Naiadarchaeaceae</taxon>
        <taxon>Candidatus Naiadarchaeum</taxon>
    </lineage>
</organism>
<keyword evidence="1" id="KW-0472">Membrane</keyword>
<name>A0A832UZK7_9ARCH</name>
<feature type="transmembrane region" description="Helical" evidence="1">
    <location>
        <begin position="382"/>
        <end position="400"/>
    </location>
</feature>
<evidence type="ECO:0000313" key="3">
    <source>
        <dbReference type="EMBL" id="HIK00214.1"/>
    </source>
</evidence>
<keyword evidence="1" id="KW-1133">Transmembrane helix</keyword>
<feature type="transmembrane region" description="Helical" evidence="1">
    <location>
        <begin position="98"/>
        <end position="122"/>
    </location>
</feature>
<reference evidence="3 4" key="1">
    <citation type="journal article" name="Nat. Commun.">
        <title>Undinarchaeota illuminate DPANN phylogeny and the impact of gene transfer on archaeal evolution.</title>
        <authorList>
            <person name="Dombrowski N."/>
            <person name="Williams T.A."/>
            <person name="Sun J."/>
            <person name="Woodcroft B.J."/>
            <person name="Lee J.H."/>
            <person name="Minh B.Q."/>
            <person name="Rinke C."/>
            <person name="Spang A."/>
        </authorList>
    </citation>
    <scope>NUCLEOTIDE SEQUENCE [LARGE SCALE GENOMIC DNA]</scope>
    <source>
        <strain evidence="3">MAG_bin1129</strain>
    </source>
</reference>
<keyword evidence="1" id="KW-0812">Transmembrane</keyword>
<feature type="transmembrane region" description="Helical" evidence="1">
    <location>
        <begin position="6"/>
        <end position="26"/>
    </location>
</feature>
<dbReference type="Pfam" id="PF01970">
    <property type="entry name" value="TctA"/>
    <property type="match status" value="1"/>
</dbReference>
<dbReference type="AlphaFoldDB" id="A0A832UZK7"/>
<feature type="domain" description="DUF112" evidence="2">
    <location>
        <begin position="8"/>
        <end position="388"/>
    </location>
</feature>
<gene>
    <name evidence="3" type="ORF">H1016_01605</name>
</gene>
<accession>A0A832UZK7</accession>
<dbReference type="PANTHER" id="PTHR42204:SF1">
    <property type="entry name" value="INTEGRAL MEMBRANE PROTEIN"/>
    <property type="match status" value="1"/>
</dbReference>
<dbReference type="InterPro" id="IPR002823">
    <property type="entry name" value="DUF112_TM"/>
</dbReference>
<feature type="transmembrane region" description="Helical" evidence="1">
    <location>
        <begin position="258"/>
        <end position="280"/>
    </location>
</feature>
<comment type="caution">
    <text evidence="3">The sequence shown here is derived from an EMBL/GenBank/DDBJ whole genome shotgun (WGS) entry which is preliminary data.</text>
</comment>
<evidence type="ECO:0000313" key="4">
    <source>
        <dbReference type="Proteomes" id="UP000646946"/>
    </source>
</evidence>
<feature type="transmembrane region" description="Helical" evidence="1">
    <location>
        <begin position="300"/>
        <end position="322"/>
    </location>
</feature>